<dbReference type="EMBL" id="KZ994940">
    <property type="protein sequence ID" value="RKO91710.1"/>
    <property type="molecule type" value="Genomic_DNA"/>
</dbReference>
<name>A0A4P9WKL6_9FUNG</name>
<dbReference type="AlphaFoldDB" id="A0A4P9WKL6"/>
<evidence type="ECO:0000313" key="2">
    <source>
        <dbReference type="EMBL" id="RKO91710.1"/>
    </source>
</evidence>
<feature type="compositionally biased region" description="Low complexity" evidence="1">
    <location>
        <begin position="1"/>
        <end position="17"/>
    </location>
</feature>
<evidence type="ECO:0000256" key="1">
    <source>
        <dbReference type="SAM" id="MobiDB-lite"/>
    </source>
</evidence>
<feature type="region of interest" description="Disordered" evidence="1">
    <location>
        <begin position="1"/>
        <end position="70"/>
    </location>
</feature>
<proteinExistence type="predicted"/>
<reference evidence="3" key="1">
    <citation type="journal article" date="2018" name="Nat. Microbiol.">
        <title>Leveraging single-cell genomics to expand the fungal tree of life.</title>
        <authorList>
            <person name="Ahrendt S.R."/>
            <person name="Quandt C.A."/>
            <person name="Ciobanu D."/>
            <person name="Clum A."/>
            <person name="Salamov A."/>
            <person name="Andreopoulos B."/>
            <person name="Cheng J.F."/>
            <person name="Woyke T."/>
            <person name="Pelin A."/>
            <person name="Henrissat B."/>
            <person name="Reynolds N.K."/>
            <person name="Benny G.L."/>
            <person name="Smith M.E."/>
            <person name="James T.Y."/>
            <person name="Grigoriev I.V."/>
        </authorList>
    </citation>
    <scope>NUCLEOTIDE SEQUENCE [LARGE SCALE GENOMIC DNA]</scope>
</reference>
<protein>
    <submittedName>
        <fullName evidence="2">Uncharacterized protein</fullName>
    </submittedName>
</protein>
<organism evidence="2 3">
    <name type="scientific">Blyttiomyces helicus</name>
    <dbReference type="NCBI Taxonomy" id="388810"/>
    <lineage>
        <taxon>Eukaryota</taxon>
        <taxon>Fungi</taxon>
        <taxon>Fungi incertae sedis</taxon>
        <taxon>Chytridiomycota</taxon>
        <taxon>Chytridiomycota incertae sedis</taxon>
        <taxon>Chytridiomycetes</taxon>
        <taxon>Chytridiomycetes incertae sedis</taxon>
        <taxon>Blyttiomyces</taxon>
    </lineage>
</organism>
<accession>A0A4P9WKL6</accession>
<evidence type="ECO:0000313" key="3">
    <source>
        <dbReference type="Proteomes" id="UP000269721"/>
    </source>
</evidence>
<dbReference type="Proteomes" id="UP000269721">
    <property type="component" value="Unassembled WGS sequence"/>
</dbReference>
<sequence length="427" mass="46501">MSDLAPVSTVPSTTSSPGGARSSDPAAVRPPVDPCRVPSLGSSPERPTPPARLRPQPIDGPARSDRGPKGERLMRQKLRWEPGQVLLSAQRRSVVWTRDRTDTTIEVWCLIGREACDDSQHPSMLAIAELEDLEHRDVAEWIDEAALLAVVAIESVTTWDFCCSSNSGHRAAPAARPVPSPKRAGYHRGAAAPASKRARGFTEGTGARWPGLLVPCTYCADLLRYLTYSGSDGWSTESRPLFLQDVEAPRIRGRGTVEEREATQLSIDRFAAALRRSHATPLSGLNAARRLCPSAPTPISILSDNPVRESSPQPSMHVDRLWEHVRACSKSNLTSWKGLLASNSPKILLTSSPSIAVTSNLRGLLSSDGRLSPSYCTLVDLTGWSWLPPQGQKRSITAPQLTGISKFRPNRGDGRHRWITSSKKLGR</sequence>
<gene>
    <name evidence="2" type="ORF">BDK51DRAFT_53226</name>
</gene>
<keyword evidence="3" id="KW-1185">Reference proteome</keyword>